<reference evidence="3" key="1">
    <citation type="submission" date="2014-04" db="EMBL/GenBank/DDBJ databases">
        <title>Evolutionary Origins and Diversification of the Mycorrhizal Mutualists.</title>
        <authorList>
            <consortium name="DOE Joint Genome Institute"/>
            <consortium name="Mycorrhizal Genomics Consortium"/>
            <person name="Kohler A."/>
            <person name="Kuo A."/>
            <person name="Nagy L.G."/>
            <person name="Floudas D."/>
            <person name="Copeland A."/>
            <person name="Barry K.W."/>
            <person name="Cichocki N."/>
            <person name="Veneault-Fourrey C."/>
            <person name="LaButti K."/>
            <person name="Lindquist E.A."/>
            <person name="Lipzen A."/>
            <person name="Lundell T."/>
            <person name="Morin E."/>
            <person name="Murat C."/>
            <person name="Riley R."/>
            <person name="Ohm R."/>
            <person name="Sun H."/>
            <person name="Tunlid A."/>
            <person name="Henrissat B."/>
            <person name="Grigoriev I.V."/>
            <person name="Hibbett D.S."/>
            <person name="Martin F."/>
        </authorList>
    </citation>
    <scope>NUCLEOTIDE SEQUENCE [LARGE SCALE GENOMIC DNA]</scope>
    <source>
        <strain evidence="3">FD-334 SS-4</strain>
    </source>
</reference>
<organism evidence="2 3">
    <name type="scientific">Hypholoma sublateritium (strain FD-334 SS-4)</name>
    <dbReference type="NCBI Taxonomy" id="945553"/>
    <lineage>
        <taxon>Eukaryota</taxon>
        <taxon>Fungi</taxon>
        <taxon>Dikarya</taxon>
        <taxon>Basidiomycota</taxon>
        <taxon>Agaricomycotina</taxon>
        <taxon>Agaricomycetes</taxon>
        <taxon>Agaricomycetidae</taxon>
        <taxon>Agaricales</taxon>
        <taxon>Agaricineae</taxon>
        <taxon>Strophariaceae</taxon>
        <taxon>Hypholoma</taxon>
    </lineage>
</organism>
<keyword evidence="1" id="KW-1133">Transmembrane helix</keyword>
<dbReference type="Proteomes" id="UP000054270">
    <property type="component" value="Unassembled WGS sequence"/>
</dbReference>
<dbReference type="OrthoDB" id="5570013at2759"/>
<dbReference type="OMA" id="NMPLFAH"/>
<protein>
    <submittedName>
        <fullName evidence="2">Uncharacterized protein</fullName>
    </submittedName>
</protein>
<evidence type="ECO:0000256" key="1">
    <source>
        <dbReference type="SAM" id="Phobius"/>
    </source>
</evidence>
<dbReference type="EMBL" id="KN817606">
    <property type="protein sequence ID" value="KJA17296.1"/>
    <property type="molecule type" value="Genomic_DNA"/>
</dbReference>
<keyword evidence="3" id="KW-1185">Reference proteome</keyword>
<accession>A0A0D2NL29</accession>
<dbReference type="STRING" id="945553.A0A0D2NL29"/>
<feature type="transmembrane region" description="Helical" evidence="1">
    <location>
        <begin position="47"/>
        <end position="64"/>
    </location>
</feature>
<name>A0A0D2NL29_HYPSF</name>
<evidence type="ECO:0000313" key="2">
    <source>
        <dbReference type="EMBL" id="KJA17296.1"/>
    </source>
</evidence>
<proteinExistence type="predicted"/>
<sequence>MASSESNSMNILPTSQPFNVKPAPRTYVDGAAISVPVRKRPSTLRRVLHGLFFILVLVLLVKWIKSTSLFSWIKGHLRREFDIHDDHWHYDVPSDTVLDGCVQGSEWTKDRYRGTKSYDLARTSFDLPLSADNLFMLSRGWLSGGSVSLVTSPEQAKDTVTVNVVASYRQEYVRSLAKACLVSRAGNQQGVGIFTPTWESGRRPENRQYTMVIFITVIFPESSDGSSAVAIKSFETDVPDTGHLVAHFLGSKITFDSISLTGSNSGIYVKALSATKGSLHTSNGAITGSFNTTTSLSLETSNAAIEIDVGLLSDSTEPNLDARTSDGKINARLRLTSSAGEGGNFSVSTITSNSPVFAIVADAPVDSALSFEATTSNGDAHVYLHPTYEGAFDVETSSRFNADLNFLPAADPSGKQRGRASWVQVQKKSHLLGSTSWSDKGSSGTVNVHTSNAAAVLDIVGS</sequence>
<keyword evidence="1" id="KW-0472">Membrane</keyword>
<dbReference type="AlphaFoldDB" id="A0A0D2NL29"/>
<evidence type="ECO:0000313" key="3">
    <source>
        <dbReference type="Proteomes" id="UP000054270"/>
    </source>
</evidence>
<gene>
    <name evidence="2" type="ORF">HYPSUDRAFT_70850</name>
</gene>
<keyword evidence="1" id="KW-0812">Transmembrane</keyword>